<gene>
    <name evidence="1" type="ORF">BaRGS_00038619</name>
</gene>
<comment type="caution">
    <text evidence="1">The sequence shown here is derived from an EMBL/GenBank/DDBJ whole genome shotgun (WGS) entry which is preliminary data.</text>
</comment>
<protein>
    <recommendedName>
        <fullName evidence="3">ZAD domain-containing protein</fullName>
    </recommendedName>
</protein>
<evidence type="ECO:0000313" key="1">
    <source>
        <dbReference type="EMBL" id="KAK7461612.1"/>
    </source>
</evidence>
<dbReference type="AlphaFoldDB" id="A0ABD0J5B1"/>
<sequence length="150" mass="16594">MESTNEHTESTHTDKLNALCRLCGDRVTGKKVKDSNVKLCTSFSAHILHFYGLNLAEDIENKHSKSLCLKCYARLTALKKSPKPPETVLQNAEILIEKSSAIWAAYDPDVSPKQCATCSHYDGQKKGGRPAKHAKLTKTTKETFPFVCGV</sequence>
<evidence type="ECO:0000313" key="2">
    <source>
        <dbReference type="Proteomes" id="UP001519460"/>
    </source>
</evidence>
<organism evidence="1 2">
    <name type="scientific">Batillaria attramentaria</name>
    <dbReference type="NCBI Taxonomy" id="370345"/>
    <lineage>
        <taxon>Eukaryota</taxon>
        <taxon>Metazoa</taxon>
        <taxon>Spiralia</taxon>
        <taxon>Lophotrochozoa</taxon>
        <taxon>Mollusca</taxon>
        <taxon>Gastropoda</taxon>
        <taxon>Caenogastropoda</taxon>
        <taxon>Sorbeoconcha</taxon>
        <taxon>Cerithioidea</taxon>
        <taxon>Batillariidae</taxon>
        <taxon>Batillaria</taxon>
    </lineage>
</organism>
<dbReference type="Proteomes" id="UP001519460">
    <property type="component" value="Unassembled WGS sequence"/>
</dbReference>
<dbReference type="EMBL" id="JACVVK020000632">
    <property type="protein sequence ID" value="KAK7461612.1"/>
    <property type="molecule type" value="Genomic_DNA"/>
</dbReference>
<accession>A0ABD0J5B1</accession>
<keyword evidence="2" id="KW-1185">Reference proteome</keyword>
<name>A0ABD0J5B1_9CAEN</name>
<reference evidence="1 2" key="1">
    <citation type="journal article" date="2023" name="Sci. Data">
        <title>Genome assembly of the Korean intertidal mud-creeper Batillaria attramentaria.</title>
        <authorList>
            <person name="Patra A.K."/>
            <person name="Ho P.T."/>
            <person name="Jun S."/>
            <person name="Lee S.J."/>
            <person name="Kim Y."/>
            <person name="Won Y.J."/>
        </authorList>
    </citation>
    <scope>NUCLEOTIDE SEQUENCE [LARGE SCALE GENOMIC DNA]</scope>
    <source>
        <strain evidence="1">Wonlab-2016</strain>
    </source>
</reference>
<proteinExistence type="predicted"/>
<evidence type="ECO:0008006" key="3">
    <source>
        <dbReference type="Google" id="ProtNLM"/>
    </source>
</evidence>